<evidence type="ECO:0000256" key="1">
    <source>
        <dbReference type="SAM" id="Phobius"/>
    </source>
</evidence>
<dbReference type="InterPro" id="IPR005182">
    <property type="entry name" value="YdbS-like_PH"/>
</dbReference>
<dbReference type="PANTHER" id="PTHR37938:SF1">
    <property type="entry name" value="BLL0215 PROTEIN"/>
    <property type="match status" value="1"/>
</dbReference>
<reference evidence="5" key="1">
    <citation type="submission" date="2016-10" db="EMBL/GenBank/DDBJ databases">
        <authorList>
            <person name="Varghese N."/>
            <person name="Submissions S."/>
        </authorList>
    </citation>
    <scope>NUCLEOTIDE SEQUENCE [LARGE SCALE GENOMIC DNA]</scope>
    <source>
        <strain evidence="5">DSM 26348</strain>
    </source>
</reference>
<evidence type="ECO:0000259" key="3">
    <source>
        <dbReference type="Pfam" id="PF14237"/>
    </source>
</evidence>
<dbReference type="OrthoDB" id="287598at2"/>
<feature type="domain" description="YdbS-like PH" evidence="2">
    <location>
        <begin position="213"/>
        <end position="272"/>
    </location>
</feature>
<dbReference type="Pfam" id="PF03703">
    <property type="entry name" value="bPH_2"/>
    <property type="match status" value="1"/>
</dbReference>
<gene>
    <name evidence="4" type="ORF">SAMN05421753_101307</name>
</gene>
<evidence type="ECO:0000313" key="4">
    <source>
        <dbReference type="EMBL" id="SFH58705.1"/>
    </source>
</evidence>
<dbReference type="Pfam" id="PF14237">
    <property type="entry name" value="GYF_2"/>
    <property type="match status" value="1"/>
</dbReference>
<feature type="transmembrane region" description="Helical" evidence="1">
    <location>
        <begin position="187"/>
        <end position="210"/>
    </location>
</feature>
<keyword evidence="1" id="KW-1133">Transmembrane helix</keyword>
<dbReference type="PANTHER" id="PTHR37938">
    <property type="entry name" value="BLL0215 PROTEIN"/>
    <property type="match status" value="1"/>
</dbReference>
<dbReference type="InterPro" id="IPR025640">
    <property type="entry name" value="GYF_2"/>
</dbReference>
<accession>A0A1I3B8Q7</accession>
<keyword evidence="5" id="KW-1185">Reference proteome</keyword>
<evidence type="ECO:0000259" key="2">
    <source>
        <dbReference type="Pfam" id="PF03703"/>
    </source>
</evidence>
<dbReference type="EMBL" id="FOQD01000001">
    <property type="protein sequence ID" value="SFH58705.1"/>
    <property type="molecule type" value="Genomic_DNA"/>
</dbReference>
<dbReference type="RefSeq" id="WP_092047279.1">
    <property type="nucleotide sequence ID" value="NZ_FOQD01000001.1"/>
</dbReference>
<feature type="domain" description="GYF" evidence="3">
    <location>
        <begin position="4"/>
        <end position="49"/>
    </location>
</feature>
<name>A0A1I3B8Q7_9PLAN</name>
<sequence>MDEWFFEEQGKKYGPIALTVLQKLVKNGRVTPATPVREGRTGPWVQAADSAADLFPGHAVEQAAVGVDENVYRVAPVFGTPVDAGDESDSSEDWVHAKLDTSDYALHSQDTAHDFSGRSRALPSELAADLVPKSGVPKELKELLASDEKVIYLERPSITVLYVRLAMTCGWGLVVCLAIGLAGSESLLMRLILIVVSSLAFITLPGYLCYLDWANRIYAVTSSRLFLRWGVLDRRIRIAPVRNVQMISINTGVVDRWLNLNTVRFYTAANAGYLDVGGTSLQFRWIDSRKAVRAFGTAASCIGG</sequence>
<feature type="transmembrane region" description="Helical" evidence="1">
    <location>
        <begin position="161"/>
        <end position="181"/>
    </location>
</feature>
<organism evidence="4 5">
    <name type="scientific">Planctomicrobium piriforme</name>
    <dbReference type="NCBI Taxonomy" id="1576369"/>
    <lineage>
        <taxon>Bacteria</taxon>
        <taxon>Pseudomonadati</taxon>
        <taxon>Planctomycetota</taxon>
        <taxon>Planctomycetia</taxon>
        <taxon>Planctomycetales</taxon>
        <taxon>Planctomycetaceae</taxon>
        <taxon>Planctomicrobium</taxon>
    </lineage>
</organism>
<proteinExistence type="predicted"/>
<evidence type="ECO:0000313" key="5">
    <source>
        <dbReference type="Proteomes" id="UP000199518"/>
    </source>
</evidence>
<keyword evidence="1" id="KW-0472">Membrane</keyword>
<keyword evidence="1" id="KW-0812">Transmembrane</keyword>
<dbReference type="Proteomes" id="UP000199518">
    <property type="component" value="Unassembled WGS sequence"/>
</dbReference>
<dbReference type="AlphaFoldDB" id="A0A1I3B8Q7"/>
<protein>
    <submittedName>
        <fullName evidence="4">PH domain-containing protein</fullName>
    </submittedName>
</protein>